<evidence type="ECO:0000313" key="3">
    <source>
        <dbReference type="EMBL" id="OVE84147.1"/>
    </source>
</evidence>
<dbReference type="SUPFAM" id="SSF52402">
    <property type="entry name" value="Adenine nucleotide alpha hydrolases-like"/>
    <property type="match status" value="1"/>
</dbReference>
<dbReference type="InterPro" id="IPR006016">
    <property type="entry name" value="UspA"/>
</dbReference>
<sequence length="149" mass="15198">MGNTIIIPTDGSEYAENAAEVGFDIAGKMDATIHALAVGDLNLTQISSVGGPPPKTKDDVTELAAGWATDLVELAEDAALEAEAVVRVGKPADEIATYAGEIDADMVVIGTAGRSGLERRLIGSVTNEVVQTAPVPVVTVRPDGSVDAA</sequence>
<dbReference type="PRINTS" id="PR01438">
    <property type="entry name" value="UNVRSLSTRESS"/>
</dbReference>
<dbReference type="OrthoDB" id="105697at2157"/>
<dbReference type="InterPro" id="IPR006015">
    <property type="entry name" value="Universal_stress_UspA"/>
</dbReference>
<feature type="domain" description="UspA" evidence="2">
    <location>
        <begin position="3"/>
        <end position="141"/>
    </location>
</feature>
<dbReference type="Pfam" id="PF00582">
    <property type="entry name" value="Usp"/>
    <property type="match status" value="1"/>
</dbReference>
<dbReference type="Proteomes" id="UP000196084">
    <property type="component" value="Unassembled WGS sequence"/>
</dbReference>
<gene>
    <name evidence="3" type="ORF">B2G88_06905</name>
</gene>
<dbReference type="PANTHER" id="PTHR46268:SF6">
    <property type="entry name" value="UNIVERSAL STRESS PROTEIN UP12"/>
    <property type="match status" value="1"/>
</dbReference>
<comment type="similarity">
    <text evidence="1">Belongs to the universal stress protein A family.</text>
</comment>
<reference evidence="3 4" key="1">
    <citation type="submission" date="2017-02" db="EMBL/GenBank/DDBJ databases">
        <title>Natronthermophilus aegyptiacus gen. nov.,sp. nov., an aerobic, extremely halophilic alkalithermophilic archaeon isolated from the athalassohaline Wadi An Natrun, Egypt.</title>
        <authorList>
            <person name="Zhao B."/>
        </authorList>
    </citation>
    <scope>NUCLEOTIDE SEQUENCE [LARGE SCALE GENOMIC DNA]</scope>
    <source>
        <strain evidence="3 4">CGMCC 1.3597</strain>
    </source>
</reference>
<evidence type="ECO:0000259" key="2">
    <source>
        <dbReference type="Pfam" id="PF00582"/>
    </source>
</evidence>
<name>A0A202E7B8_9EURY</name>
<organism evidence="3 4">
    <name type="scientific">Natronolimnobius baerhuensis</name>
    <dbReference type="NCBI Taxonomy" id="253108"/>
    <lineage>
        <taxon>Archaea</taxon>
        <taxon>Methanobacteriati</taxon>
        <taxon>Methanobacteriota</taxon>
        <taxon>Stenosarchaea group</taxon>
        <taxon>Halobacteria</taxon>
        <taxon>Halobacteriales</taxon>
        <taxon>Natrialbaceae</taxon>
        <taxon>Natronolimnobius</taxon>
    </lineage>
</organism>
<protein>
    <submittedName>
        <fullName evidence="3">Stress response protein</fullName>
    </submittedName>
</protein>
<evidence type="ECO:0000313" key="4">
    <source>
        <dbReference type="Proteomes" id="UP000196084"/>
    </source>
</evidence>
<evidence type="ECO:0000256" key="1">
    <source>
        <dbReference type="ARBA" id="ARBA00008791"/>
    </source>
</evidence>
<dbReference type="PANTHER" id="PTHR46268">
    <property type="entry name" value="STRESS RESPONSE PROTEIN NHAX"/>
    <property type="match status" value="1"/>
</dbReference>
<keyword evidence="4" id="KW-1185">Reference proteome</keyword>
<dbReference type="RefSeq" id="WP_054862910.1">
    <property type="nucleotide sequence ID" value="NZ_MWPH01000002.1"/>
</dbReference>
<accession>A0A202E7B8</accession>
<dbReference type="InterPro" id="IPR014729">
    <property type="entry name" value="Rossmann-like_a/b/a_fold"/>
</dbReference>
<dbReference type="EMBL" id="MWPH01000002">
    <property type="protein sequence ID" value="OVE84147.1"/>
    <property type="molecule type" value="Genomic_DNA"/>
</dbReference>
<dbReference type="Gene3D" id="3.40.50.620">
    <property type="entry name" value="HUPs"/>
    <property type="match status" value="1"/>
</dbReference>
<dbReference type="CDD" id="cd00293">
    <property type="entry name" value="USP-like"/>
    <property type="match status" value="1"/>
</dbReference>
<dbReference type="AlphaFoldDB" id="A0A202E7B8"/>
<proteinExistence type="inferred from homology"/>
<comment type="caution">
    <text evidence="3">The sequence shown here is derived from an EMBL/GenBank/DDBJ whole genome shotgun (WGS) entry which is preliminary data.</text>
</comment>